<evidence type="ECO:0000313" key="3">
    <source>
        <dbReference type="Proteomes" id="UP001596333"/>
    </source>
</evidence>
<dbReference type="AlphaFoldDB" id="A0ABD5UIE1"/>
<comment type="caution">
    <text evidence="2">The sequence shown here is derived from an EMBL/GenBank/DDBJ whole genome shotgun (WGS) entry which is preliminary data.</text>
</comment>
<name>A0ABD5UIE1_9EURY</name>
<keyword evidence="3" id="KW-1185">Reference proteome</keyword>
<sequence length="237" mass="27136">MVSKEREKGRPLTDSIFGRLREVGHAPTDGTNPQYRYKIRERVKGVLDQIGHVGVHLPQDDVESIFTDVYSQDTDVIHEHDGTRVESEVVENLDDVIQFRKRTVGGLSLFLRGIMEMPSLNKTTPLEVENEFGTDSRHFDESVDLGPWSEPDINLELEDMIAEAVEVAAEKRGEKVTTCEINIKTEPKTDIEDIKERFHAGARLSYEETLRLHHETDISGKEIQERQQDRIQEKAED</sequence>
<protein>
    <submittedName>
        <fullName evidence="2">Uncharacterized protein</fullName>
    </submittedName>
</protein>
<proteinExistence type="predicted"/>
<reference evidence="2 3" key="1">
    <citation type="journal article" date="2019" name="Int. J. Syst. Evol. Microbiol.">
        <title>The Global Catalogue of Microorganisms (GCM) 10K type strain sequencing project: providing services to taxonomists for standard genome sequencing and annotation.</title>
        <authorList>
            <consortium name="The Broad Institute Genomics Platform"/>
            <consortium name="The Broad Institute Genome Sequencing Center for Infectious Disease"/>
            <person name="Wu L."/>
            <person name="Ma J."/>
        </authorList>
    </citation>
    <scope>NUCLEOTIDE SEQUENCE [LARGE SCALE GENOMIC DNA]</scope>
    <source>
        <strain evidence="2 3">Y73</strain>
    </source>
</reference>
<dbReference type="EMBL" id="JBHSXI010000001">
    <property type="protein sequence ID" value="MFC6887548.1"/>
    <property type="molecule type" value="Genomic_DNA"/>
</dbReference>
<dbReference type="RefSeq" id="WP_379763715.1">
    <property type="nucleotide sequence ID" value="NZ_JBHSXI010000001.1"/>
</dbReference>
<evidence type="ECO:0000313" key="2">
    <source>
        <dbReference type="EMBL" id="MFC6887548.1"/>
    </source>
</evidence>
<accession>A0ABD5UIE1</accession>
<dbReference type="Proteomes" id="UP001596333">
    <property type="component" value="Unassembled WGS sequence"/>
</dbReference>
<evidence type="ECO:0000256" key="1">
    <source>
        <dbReference type="SAM" id="MobiDB-lite"/>
    </source>
</evidence>
<feature type="region of interest" description="Disordered" evidence="1">
    <location>
        <begin position="215"/>
        <end position="237"/>
    </location>
</feature>
<gene>
    <name evidence="2" type="ORF">ACFQEY_00550</name>
</gene>
<organism evidence="2 3">
    <name type="scientific">Halorubrum trueperi</name>
    <dbReference type="NCBI Taxonomy" id="2004704"/>
    <lineage>
        <taxon>Archaea</taxon>
        <taxon>Methanobacteriati</taxon>
        <taxon>Methanobacteriota</taxon>
        <taxon>Stenosarchaea group</taxon>
        <taxon>Halobacteria</taxon>
        <taxon>Halobacteriales</taxon>
        <taxon>Haloferacaceae</taxon>
        <taxon>Halorubrum</taxon>
    </lineage>
</organism>